<comment type="caution">
    <text evidence="1">The sequence shown here is derived from an EMBL/GenBank/DDBJ whole genome shotgun (WGS) entry which is preliminary data.</text>
</comment>
<name>A0A0C2IVY2_THEKT</name>
<proteinExistence type="predicted"/>
<sequence length="137" mass="15970">MFSDNYGQFTSVVFRKFCKSYGNYRLIHALVTLELMGKLRGLFIPSNKNTIQCKILLPYFDVSEQVINNDSTRPANIMPSRRLLTLLENINSDVKDNNSRAVQRQTEYYGQLTSVVFIKFCKSYRNYRIIHALSLEN</sequence>
<accession>A0A0C2IVY2</accession>
<protein>
    <submittedName>
        <fullName evidence="1">Uncharacterized protein</fullName>
    </submittedName>
</protein>
<dbReference type="AlphaFoldDB" id="A0A0C2IVY2"/>
<dbReference type="Proteomes" id="UP000031668">
    <property type="component" value="Unassembled WGS sequence"/>
</dbReference>
<organism evidence="1 2">
    <name type="scientific">Thelohanellus kitauei</name>
    <name type="common">Myxosporean</name>
    <dbReference type="NCBI Taxonomy" id="669202"/>
    <lineage>
        <taxon>Eukaryota</taxon>
        <taxon>Metazoa</taxon>
        <taxon>Cnidaria</taxon>
        <taxon>Myxozoa</taxon>
        <taxon>Myxosporea</taxon>
        <taxon>Bivalvulida</taxon>
        <taxon>Platysporina</taxon>
        <taxon>Myxobolidae</taxon>
        <taxon>Thelohanellus</taxon>
    </lineage>
</organism>
<keyword evidence="2" id="KW-1185">Reference proteome</keyword>
<dbReference type="EMBL" id="JWZT01002390">
    <property type="protein sequence ID" value="KII69524.1"/>
    <property type="molecule type" value="Genomic_DNA"/>
</dbReference>
<reference evidence="1 2" key="1">
    <citation type="journal article" date="2014" name="Genome Biol. Evol.">
        <title>The genome of the myxosporean Thelohanellus kitauei shows adaptations to nutrient acquisition within its fish host.</title>
        <authorList>
            <person name="Yang Y."/>
            <person name="Xiong J."/>
            <person name="Zhou Z."/>
            <person name="Huo F."/>
            <person name="Miao W."/>
            <person name="Ran C."/>
            <person name="Liu Y."/>
            <person name="Zhang J."/>
            <person name="Feng J."/>
            <person name="Wang M."/>
            <person name="Wang M."/>
            <person name="Wang L."/>
            <person name="Yao B."/>
        </authorList>
    </citation>
    <scope>NUCLEOTIDE SEQUENCE [LARGE SCALE GENOMIC DNA]</scope>
    <source>
        <strain evidence="1">Wuqing</strain>
    </source>
</reference>
<evidence type="ECO:0000313" key="1">
    <source>
        <dbReference type="EMBL" id="KII69524.1"/>
    </source>
</evidence>
<gene>
    <name evidence="1" type="ORF">RF11_14784</name>
</gene>
<evidence type="ECO:0000313" key="2">
    <source>
        <dbReference type="Proteomes" id="UP000031668"/>
    </source>
</evidence>